<evidence type="ECO:0000256" key="3">
    <source>
        <dbReference type="ARBA" id="ARBA00022741"/>
    </source>
</evidence>
<dbReference type="GO" id="GO:0016887">
    <property type="term" value="F:ATP hydrolysis activity"/>
    <property type="evidence" value="ECO:0007669"/>
    <property type="project" value="InterPro"/>
</dbReference>
<proteinExistence type="inferred from homology"/>
<evidence type="ECO:0000256" key="2">
    <source>
        <dbReference type="ARBA" id="ARBA00022448"/>
    </source>
</evidence>
<dbReference type="Pfam" id="PF00005">
    <property type="entry name" value="ABC_tran"/>
    <property type="match status" value="1"/>
</dbReference>
<evidence type="ECO:0000259" key="5">
    <source>
        <dbReference type="PROSITE" id="PS50893"/>
    </source>
</evidence>
<dbReference type="SUPFAM" id="SSF52540">
    <property type="entry name" value="P-loop containing nucleoside triphosphate hydrolases"/>
    <property type="match status" value="1"/>
</dbReference>
<evidence type="ECO:0000256" key="4">
    <source>
        <dbReference type="ARBA" id="ARBA00022840"/>
    </source>
</evidence>
<dbReference type="GO" id="GO:0005524">
    <property type="term" value="F:ATP binding"/>
    <property type="evidence" value="ECO:0007669"/>
    <property type="project" value="UniProtKB-KW"/>
</dbReference>
<accession>B2TJI6</accession>
<dbReference type="InterPro" id="IPR027417">
    <property type="entry name" value="P-loop_NTPase"/>
</dbReference>
<dbReference type="SMART" id="SM00382">
    <property type="entry name" value="AAA"/>
    <property type="match status" value="1"/>
</dbReference>
<dbReference type="Gene3D" id="3.40.50.300">
    <property type="entry name" value="P-loop containing nucleotide triphosphate hydrolases"/>
    <property type="match status" value="1"/>
</dbReference>
<dbReference type="AlphaFoldDB" id="B2TJI6"/>
<comment type="similarity">
    <text evidence="1">Belongs to the ABC transporter superfamily.</text>
</comment>
<dbReference type="HOGENOM" id="CLU_000604_1_2_9"/>
<keyword evidence="3" id="KW-0547">Nucleotide-binding</keyword>
<name>B2TJI6_CLOBB</name>
<accession>U4P7N5</accession>
<reference evidence="6" key="1">
    <citation type="submission" date="2009-06" db="EMBL/GenBank/DDBJ databases">
        <authorList>
            <consortium name="US DOE Joint Genome Institute (JGI-PGF)"/>
            <person name="Lucas S."/>
            <person name="Copeland A."/>
            <person name="Lapidus A."/>
            <person name="Glavina del Rio T."/>
            <person name="Dalin E."/>
            <person name="Tice H."/>
            <person name="Bruce D."/>
            <person name="Goodwin L."/>
            <person name="Pitluck S."/>
            <person name="Kyrpides N."/>
            <person name="Mavromatis K."/>
            <person name="Ivanova N."/>
            <person name="Saunders E."/>
            <person name="Brettin T."/>
            <person name="Detter J.C."/>
            <person name="Han C."/>
            <person name="Larimer F."/>
            <person name="Land M."/>
            <person name="Hauser L."/>
            <person name="Markowitz V."/>
            <person name="Cheng J.-F."/>
            <person name="Hugenholtz P."/>
            <person name="Woyke T."/>
            <person name="Wu D."/>
            <person name="Gronow S."/>
            <person name="Klenk H.-P."/>
            <person name="Eisen J.A."/>
        </authorList>
    </citation>
    <scope>NUCLEOTIDE SEQUENCE</scope>
    <source>
        <strain evidence="6">Eklund 17B</strain>
    </source>
</reference>
<dbReference type="PANTHER" id="PTHR43335">
    <property type="entry name" value="ABC TRANSPORTER, ATP-BINDING PROTEIN"/>
    <property type="match status" value="1"/>
</dbReference>
<sequence length="306" mass="35152">MRESILKVENLTKTYKNINVLNNVNISLERGRIYGIIGQDGSGKTTLIRLITGLCEPTFGKITLFGQSDQKKLQGLRKRIGSIIEYPGLYPNMTAKENMKLQRIMRGVPNDEVEEELLKLVGLNDIEKKKVKNFSLGMKQKLGIAMSLIGNPEFLILDEVMNGLDYVGIIEIRKLLKKLCEEKNITILISSHILSELYQFATNYIIIHNGEIKEEITLKELNEKCKKHILLCTNEPERMVYILENFLNTKKYKVMHDKSIKLYDYLDNKEQVAKVFLDNKILVTNLSYEDDALEEYFISVIGGKNV</sequence>
<dbReference type="KEGG" id="cbk:CLL_A1407"/>
<gene>
    <name evidence="6" type="ordered locus">CLL_A1407</name>
</gene>
<dbReference type="PROSITE" id="PS50893">
    <property type="entry name" value="ABC_TRANSPORTER_2"/>
    <property type="match status" value="1"/>
</dbReference>
<dbReference type="PATRIC" id="fig|935198.13.peg.1353"/>
<dbReference type="PROSITE" id="PS00211">
    <property type="entry name" value="ABC_TRANSPORTER_1"/>
    <property type="match status" value="1"/>
</dbReference>
<dbReference type="InterPro" id="IPR017871">
    <property type="entry name" value="ABC_transporter-like_CS"/>
</dbReference>
<organism evidence="6">
    <name type="scientific">Clostridium botulinum (strain Eklund 17B / Type B)</name>
    <dbReference type="NCBI Taxonomy" id="935198"/>
    <lineage>
        <taxon>Bacteria</taxon>
        <taxon>Bacillati</taxon>
        <taxon>Bacillota</taxon>
        <taxon>Clostridia</taxon>
        <taxon>Eubacteriales</taxon>
        <taxon>Clostridiaceae</taxon>
        <taxon>Clostridium</taxon>
    </lineage>
</organism>
<dbReference type="PANTHER" id="PTHR43335:SF8">
    <property type="entry name" value="ABC TRANSPORTER, ATP-BINDING PROTEIN"/>
    <property type="match status" value="1"/>
</dbReference>
<dbReference type="EMBL" id="CP001056">
    <property type="protein sequence ID" value="ACD22211.1"/>
    <property type="molecule type" value="Genomic_DNA"/>
</dbReference>
<reference evidence="6" key="2">
    <citation type="submission" date="2009-08" db="EMBL/GenBank/DDBJ databases">
        <authorList>
            <person name="Shrivastava S."/>
            <person name="Brinkac L.M."/>
            <person name="Dodson R.J."/>
            <person name="Harkins D.M."/>
            <person name="Durkin A.S."/>
            <person name="Sutton G."/>
        </authorList>
    </citation>
    <scope>NUCLEOTIDE SEQUENCE</scope>
    <source>
        <strain evidence="6">Eklund 17B</strain>
    </source>
</reference>
<dbReference type="InterPro" id="IPR003439">
    <property type="entry name" value="ABC_transporter-like_ATP-bd"/>
</dbReference>
<keyword evidence="2" id="KW-0813">Transport</keyword>
<keyword evidence="4 6" id="KW-0067">ATP-binding</keyword>
<protein>
    <submittedName>
        <fullName evidence="6">ABC transporter, ATP-binding protein</fullName>
    </submittedName>
</protein>
<feature type="domain" description="ABC transporter" evidence="5">
    <location>
        <begin position="6"/>
        <end position="234"/>
    </location>
</feature>
<dbReference type="InterPro" id="IPR003593">
    <property type="entry name" value="AAA+_ATPase"/>
</dbReference>
<evidence type="ECO:0000256" key="1">
    <source>
        <dbReference type="ARBA" id="ARBA00005417"/>
    </source>
</evidence>
<evidence type="ECO:0000313" key="6">
    <source>
        <dbReference type="EMBL" id="ACD22211.1"/>
    </source>
</evidence>